<dbReference type="EMBL" id="OOIL02001024">
    <property type="protein sequence ID" value="VFQ71568.1"/>
    <property type="molecule type" value="Genomic_DNA"/>
</dbReference>
<proteinExistence type="predicted"/>
<evidence type="ECO:0000313" key="3">
    <source>
        <dbReference type="Proteomes" id="UP000595140"/>
    </source>
</evidence>
<dbReference type="Proteomes" id="UP000595140">
    <property type="component" value="Unassembled WGS sequence"/>
</dbReference>
<sequence>MLYTQAAKMAAIFNLLLAGEMLVIRWDGEFVPYQVTPWNLMKIPHKPYIACFKCVGTAANHIGEAPSNLQEFFSCSSRNPFESDSPKYYIP</sequence>
<keyword evidence="1" id="KW-0732">Signal</keyword>
<dbReference type="AlphaFoldDB" id="A0A484L5J9"/>
<evidence type="ECO:0000313" key="2">
    <source>
        <dbReference type="EMBL" id="VFQ71568.1"/>
    </source>
</evidence>
<organism evidence="2 3">
    <name type="scientific">Cuscuta campestris</name>
    <dbReference type="NCBI Taxonomy" id="132261"/>
    <lineage>
        <taxon>Eukaryota</taxon>
        <taxon>Viridiplantae</taxon>
        <taxon>Streptophyta</taxon>
        <taxon>Embryophyta</taxon>
        <taxon>Tracheophyta</taxon>
        <taxon>Spermatophyta</taxon>
        <taxon>Magnoliopsida</taxon>
        <taxon>eudicotyledons</taxon>
        <taxon>Gunneridae</taxon>
        <taxon>Pentapetalae</taxon>
        <taxon>asterids</taxon>
        <taxon>lamiids</taxon>
        <taxon>Solanales</taxon>
        <taxon>Convolvulaceae</taxon>
        <taxon>Cuscuteae</taxon>
        <taxon>Cuscuta</taxon>
        <taxon>Cuscuta subgen. Grammica</taxon>
        <taxon>Cuscuta sect. Cleistogrammica</taxon>
    </lineage>
</organism>
<gene>
    <name evidence="2" type="ORF">CCAM_LOCUS13344</name>
</gene>
<reference evidence="2 3" key="1">
    <citation type="submission" date="2018-04" db="EMBL/GenBank/DDBJ databases">
        <authorList>
            <person name="Vogel A."/>
        </authorList>
    </citation>
    <scope>NUCLEOTIDE SEQUENCE [LARGE SCALE GENOMIC DNA]</scope>
</reference>
<evidence type="ECO:0000256" key="1">
    <source>
        <dbReference type="SAM" id="SignalP"/>
    </source>
</evidence>
<accession>A0A484L5J9</accession>
<protein>
    <submittedName>
        <fullName evidence="2">Uncharacterized protein</fullName>
    </submittedName>
</protein>
<feature type="chain" id="PRO_5019866268" evidence="1">
    <location>
        <begin position="19"/>
        <end position="91"/>
    </location>
</feature>
<keyword evidence="3" id="KW-1185">Reference proteome</keyword>
<name>A0A484L5J9_9ASTE</name>
<feature type="signal peptide" evidence="1">
    <location>
        <begin position="1"/>
        <end position="18"/>
    </location>
</feature>